<reference evidence="2 3" key="1">
    <citation type="journal article" date="2019" name="Int. J. Syst. Evol. Microbiol.">
        <title>The Global Catalogue of Microorganisms (GCM) 10K type strain sequencing project: providing services to taxonomists for standard genome sequencing and annotation.</title>
        <authorList>
            <consortium name="The Broad Institute Genomics Platform"/>
            <consortium name="The Broad Institute Genome Sequencing Center for Infectious Disease"/>
            <person name="Wu L."/>
            <person name="Ma J."/>
        </authorList>
    </citation>
    <scope>NUCLEOTIDE SEQUENCE [LARGE SCALE GENOMIC DNA]</scope>
    <source>
        <strain evidence="2 3">PJ61</strain>
    </source>
</reference>
<feature type="region of interest" description="Disordered" evidence="1">
    <location>
        <begin position="320"/>
        <end position="340"/>
    </location>
</feature>
<sequence length="417" mass="44224">MSQQQLTQYVDAVRSAQTPESGPDTQSPTPTETDGGAAGSSDPYAVPDAGAYPSGELDVDGSTTITLGVCLPDGTTSKVTFVRVAGSGGMGPRELEAPAAAAATLSDATGSPVVLTGGGRVVGDQRYGFGPLRSVTHDGDSVRVEVDERYAINGTPRDDPRSPLLGSWQVFVPANVEQAETMGTALSAYAAGETDYVQASERRQAKKRERLFETFRSLSPGDTVSTPAYATDLTVVSHVYDVWATSITTFRGDTDKQVHAVVVSNPRGGYYQLGIQQSCSDDQLPTCYLSHSQNHLLTPNTEFSVSEAFKSDEIEVTAGGPADSAPLAIPSREADESPLPPKCRRQNLGDFEGVGDTTVREVFKAAGTTCAHTLANILYDDGETDADPDVIVEAIKTSPNHKSILDRLNNLSLEMRE</sequence>
<evidence type="ECO:0000313" key="2">
    <source>
        <dbReference type="EMBL" id="MFC6770018.1"/>
    </source>
</evidence>
<dbReference type="EMBL" id="JBHSWT010000009">
    <property type="protein sequence ID" value="MFC6770018.1"/>
    <property type="molecule type" value="Genomic_DNA"/>
</dbReference>
<accession>A0ABD5SYI7</accession>
<evidence type="ECO:0000313" key="3">
    <source>
        <dbReference type="Proteomes" id="UP001596274"/>
    </source>
</evidence>
<organism evidence="2 3">
    <name type="scientific">Halorubrum pallidum</name>
    <dbReference type="NCBI Taxonomy" id="1526114"/>
    <lineage>
        <taxon>Archaea</taxon>
        <taxon>Methanobacteriati</taxon>
        <taxon>Methanobacteriota</taxon>
        <taxon>Stenosarchaea group</taxon>
        <taxon>Halobacteria</taxon>
        <taxon>Halobacteriales</taxon>
        <taxon>Haloferacaceae</taxon>
        <taxon>Halorubrum</taxon>
    </lineage>
</organism>
<comment type="caution">
    <text evidence="2">The sequence shown here is derived from an EMBL/GenBank/DDBJ whole genome shotgun (WGS) entry which is preliminary data.</text>
</comment>
<name>A0ABD5SYI7_9EURY</name>
<keyword evidence="3" id="KW-1185">Reference proteome</keyword>
<gene>
    <name evidence="2" type="ORF">ACFQDD_00510</name>
</gene>
<proteinExistence type="predicted"/>
<dbReference type="AlphaFoldDB" id="A0ABD5SYI7"/>
<feature type="compositionally biased region" description="Polar residues" evidence="1">
    <location>
        <begin position="15"/>
        <end position="32"/>
    </location>
</feature>
<evidence type="ECO:0000256" key="1">
    <source>
        <dbReference type="SAM" id="MobiDB-lite"/>
    </source>
</evidence>
<protein>
    <submittedName>
        <fullName evidence="2">Uncharacterized protein</fullName>
    </submittedName>
</protein>
<dbReference type="Proteomes" id="UP001596274">
    <property type="component" value="Unassembled WGS sequence"/>
</dbReference>
<feature type="region of interest" description="Disordered" evidence="1">
    <location>
        <begin position="1"/>
        <end position="55"/>
    </location>
</feature>